<gene>
    <name evidence="4" type="ORF">BAUCODRAFT_163449</name>
</gene>
<sequence length="969" mass="106944">MADRGASDLPYGQFGRAVYDPDEQTWRYERKATFTSVLRPLGEPRVVIAPPSPPPPGSSPSFDRDIPSVRHRKQIQSLVKRFPDLQPATALLPPLLRASEAIEAAAAHHDPLKGDLLAFGTIPSIPHHHPVRVAAFPTGPTGSDLRIVQVRTQRRGWDDKRKAWIEVPVIHGPETTWHGEGAPIQQVCFAHALELTDSYLAVRLPTRTVVFRPILQKVSASGPATPRLEANVILVLEASITGGLPHVDVAFNPWFPRQFGVVGQAGKWEVWQLDGRHKTQSRRVFASSIGLERTVQPGNAKPTEDGWARITWVLSSSSVLVCNRRELLLHSITEDNSHSEPFTVSDLTKSPAWILDIKVVPSQPAHVCVLTSTHVSIFAFHEDRWSTLSTQVASSTRHHRSPQDTTLKLDVALCQETVHFFIRSDMDSVVTVHSMILADTGNLVMSIPYEVKIPQGTGLNARASLFVLDAPYGTESPEIGASEHIPDDYQGVHILSLFLLQADGLLTQTLFYVSPARHTRPPSALTWDSRLAAHRAPRKQAFVADDDEAKDSEVRTRPLSAYVRRRRADCGSRKGVGWTISLESVAVKLDKSIAEEAELIDKFADLVNTDGRLLYGAPWRTLRQHFGDNITAMRPNRLLAKLEEMTLATVPKPLPSQDGDALSPTDEDWTVQRLSSRLTTAVVWDYQTMSKDWIDALPGRIPEETLAAREECVKRTFTEVALASFVNRPQPVTEQPMPSSQNDTQESLQTRSLTIRGRPSSSQAAASQRSTLPTPSPSATPSITTGSSHPSSFAAPAISRLSRYTTFSRSAPPALPRSLSRVLSHWQVGTDPTTYDWRATAHRISRRDEEAEEAEGEMTTKERARVQRRAERHIRRQRREAAASQAAQMATGNAPEIVSFSQPLQRTAMDVLRTVDSGVAGTESQRSIPGVGGSQEQSQSQSVRLATASQVVSGRFGGRPAKKKRKQGF</sequence>
<dbReference type="AlphaFoldDB" id="M2N8D9"/>
<evidence type="ECO:0000256" key="1">
    <source>
        <dbReference type="SAM" id="MobiDB-lite"/>
    </source>
</evidence>
<dbReference type="GO" id="GO:0042790">
    <property type="term" value="P:nucleolar large rRNA transcription by RNA polymerase I"/>
    <property type="evidence" value="ECO:0007669"/>
    <property type="project" value="TreeGrafter"/>
</dbReference>
<dbReference type="EMBL" id="KB445550">
    <property type="protein sequence ID" value="EMD00409.1"/>
    <property type="molecule type" value="Genomic_DNA"/>
</dbReference>
<feature type="domain" description="RRN6 beta-propeller" evidence="2">
    <location>
        <begin position="110"/>
        <end position="451"/>
    </location>
</feature>
<dbReference type="GO" id="GO:0001163">
    <property type="term" value="F:RNA polymerase I transcription regulatory region sequence-specific DNA binding"/>
    <property type="evidence" value="ECO:0007669"/>
    <property type="project" value="TreeGrafter"/>
</dbReference>
<evidence type="ECO:0000313" key="5">
    <source>
        <dbReference type="Proteomes" id="UP000011761"/>
    </source>
</evidence>
<evidence type="ECO:0000259" key="2">
    <source>
        <dbReference type="Pfam" id="PF10214"/>
    </source>
</evidence>
<protein>
    <recommendedName>
        <fullName evidence="6">RNA polymerase I-specific transcription initiation factor RRN6-like protein</fullName>
    </recommendedName>
</protein>
<proteinExistence type="predicted"/>
<feature type="compositionally biased region" description="Polar residues" evidence="1">
    <location>
        <begin position="730"/>
        <end position="753"/>
    </location>
</feature>
<feature type="compositionally biased region" description="Low complexity" evidence="1">
    <location>
        <begin position="760"/>
        <end position="788"/>
    </location>
</feature>
<dbReference type="HOGENOM" id="CLU_005807_1_0_1"/>
<evidence type="ECO:0000313" key="4">
    <source>
        <dbReference type="EMBL" id="EMD00409.1"/>
    </source>
</evidence>
<dbReference type="GO" id="GO:0070860">
    <property type="term" value="C:RNA polymerase I core factor complex"/>
    <property type="evidence" value="ECO:0007669"/>
    <property type="project" value="TreeGrafter"/>
</dbReference>
<dbReference type="PANTHER" id="PTHR28221">
    <property type="entry name" value="RNA POLYMERASE I-SPECIFIC TRANSCRIPTION INITIATION FACTOR RRN6"/>
    <property type="match status" value="1"/>
</dbReference>
<accession>M2N8D9</accession>
<dbReference type="STRING" id="717646.M2N8D9"/>
<dbReference type="RefSeq" id="XP_007671593.1">
    <property type="nucleotide sequence ID" value="XM_007673403.1"/>
</dbReference>
<dbReference type="eggNOG" id="ENOG502QRAW">
    <property type="taxonomic scope" value="Eukaryota"/>
</dbReference>
<evidence type="ECO:0008006" key="6">
    <source>
        <dbReference type="Google" id="ProtNLM"/>
    </source>
</evidence>
<reference evidence="4 5" key="1">
    <citation type="journal article" date="2012" name="PLoS Pathog.">
        <title>Diverse lifestyles and strategies of plant pathogenesis encoded in the genomes of eighteen Dothideomycetes fungi.</title>
        <authorList>
            <person name="Ohm R.A."/>
            <person name="Feau N."/>
            <person name="Henrissat B."/>
            <person name="Schoch C.L."/>
            <person name="Horwitz B.A."/>
            <person name="Barry K.W."/>
            <person name="Condon B.J."/>
            <person name="Copeland A.C."/>
            <person name="Dhillon B."/>
            <person name="Glaser F."/>
            <person name="Hesse C.N."/>
            <person name="Kosti I."/>
            <person name="LaButti K."/>
            <person name="Lindquist E.A."/>
            <person name="Lucas S."/>
            <person name="Salamov A.A."/>
            <person name="Bradshaw R.E."/>
            <person name="Ciuffetti L."/>
            <person name="Hamelin R.C."/>
            <person name="Kema G.H.J."/>
            <person name="Lawrence C."/>
            <person name="Scott J.A."/>
            <person name="Spatafora J.W."/>
            <person name="Turgeon B.G."/>
            <person name="de Wit P.J.G.M."/>
            <person name="Zhong S."/>
            <person name="Goodwin S.B."/>
            <person name="Grigoriev I.V."/>
        </authorList>
    </citation>
    <scope>NUCLEOTIDE SEQUENCE [LARGE SCALE GENOMIC DNA]</scope>
    <source>
        <strain evidence="4 5">UAMH 10762</strain>
    </source>
</reference>
<dbReference type="InterPro" id="IPR048535">
    <property type="entry name" value="RRN6_beta-prop"/>
</dbReference>
<dbReference type="GO" id="GO:0001179">
    <property type="term" value="F:RNA polymerase I general transcription initiation factor binding"/>
    <property type="evidence" value="ECO:0007669"/>
    <property type="project" value="TreeGrafter"/>
</dbReference>
<feature type="region of interest" description="Disordered" evidence="1">
    <location>
        <begin position="916"/>
        <end position="969"/>
    </location>
</feature>
<dbReference type="PANTHER" id="PTHR28221:SF2">
    <property type="entry name" value="RNA POLYMERASE I-SPECIFIC TRANSCRIPTION INITIATION FACTOR RRN6"/>
    <property type="match status" value="1"/>
</dbReference>
<feature type="compositionally biased region" description="Basic and acidic residues" evidence="1">
    <location>
        <begin position="858"/>
        <end position="868"/>
    </location>
</feature>
<feature type="compositionally biased region" description="Basic residues" evidence="1">
    <location>
        <begin position="960"/>
        <end position="969"/>
    </location>
</feature>
<keyword evidence="5" id="KW-1185">Reference proteome</keyword>
<feature type="domain" description="RRN6 K-rich C-terminal" evidence="3">
    <location>
        <begin position="820"/>
        <end position="969"/>
    </location>
</feature>
<dbReference type="KEGG" id="bcom:BAUCODRAFT_163449"/>
<dbReference type="Proteomes" id="UP000011761">
    <property type="component" value="Unassembled WGS sequence"/>
</dbReference>
<dbReference type="OrthoDB" id="4090074at2759"/>
<evidence type="ECO:0000259" key="3">
    <source>
        <dbReference type="Pfam" id="PF20639"/>
    </source>
</evidence>
<dbReference type="GeneID" id="19109409"/>
<feature type="region of interest" description="Disordered" evidence="1">
    <location>
        <begin position="728"/>
        <end position="792"/>
    </location>
</feature>
<feature type="region of interest" description="Disordered" evidence="1">
    <location>
        <begin position="848"/>
        <end position="868"/>
    </location>
</feature>
<name>M2N8D9_BAUPA</name>
<dbReference type="InterPro" id="IPR048536">
    <property type="entry name" value="Rrn6_K-rich"/>
</dbReference>
<dbReference type="Pfam" id="PF20639">
    <property type="entry name" value="Rrn6_K-rich"/>
    <property type="match status" value="1"/>
</dbReference>
<dbReference type="OMA" id="DLPMTQV"/>
<dbReference type="InterPro" id="IPR019350">
    <property type="entry name" value="RNA_pol_I-sp_TIF_RRN6-like"/>
</dbReference>
<feature type="compositionally biased region" description="Polar residues" evidence="1">
    <location>
        <begin position="943"/>
        <end position="952"/>
    </location>
</feature>
<dbReference type="Pfam" id="PF10214">
    <property type="entry name" value="Rrn6_beta-prop"/>
    <property type="match status" value="1"/>
</dbReference>
<organism evidence="4 5">
    <name type="scientific">Baudoinia panamericana (strain UAMH 10762)</name>
    <name type="common">Angels' share fungus</name>
    <name type="synonym">Baudoinia compniacensis (strain UAMH 10762)</name>
    <dbReference type="NCBI Taxonomy" id="717646"/>
    <lineage>
        <taxon>Eukaryota</taxon>
        <taxon>Fungi</taxon>
        <taxon>Dikarya</taxon>
        <taxon>Ascomycota</taxon>
        <taxon>Pezizomycotina</taxon>
        <taxon>Dothideomycetes</taxon>
        <taxon>Dothideomycetidae</taxon>
        <taxon>Mycosphaerellales</taxon>
        <taxon>Teratosphaeriaceae</taxon>
        <taxon>Baudoinia</taxon>
    </lineage>
</organism>